<dbReference type="Pfam" id="PF00400">
    <property type="entry name" value="WD40"/>
    <property type="match status" value="1"/>
</dbReference>
<comment type="caution">
    <text evidence="3">The sequence shown here is derived from an EMBL/GenBank/DDBJ whole genome shotgun (WGS) entry which is preliminary data.</text>
</comment>
<dbReference type="PROSITE" id="PS50082">
    <property type="entry name" value="WD_REPEATS_2"/>
    <property type="match status" value="1"/>
</dbReference>
<proteinExistence type="predicted"/>
<protein>
    <recommendedName>
        <fullName evidence="5">WD repeat-containing protein 74</fullName>
    </recommendedName>
</protein>
<sequence>MDCFVGAATGALKGLTLRDGAFLNLNSIPDLKPKEHEITRMCFTDADQVEILIAQANRQIRVYDTLIGTYNDLFEAEEGTGPINGLQMTSSGNIVTAVESGEVRVYEPTGKLLSSDMKAGNDLRTVVKSPVVDHIATGGKNELLRIWDLETQKETWTAKNVKPDWLQIPIPIWVSNARYLDEHLIVTTTGRYQIHVYDPRAQRRPVKELEWLDMPIHALSLTYKPMHILAGNTKGELGQFDLRSKITVLGKYRGFAGSIRCIDAHPTAPYAVSCGIDRFVILHDIESRKIVKKVYCKARLNQLIMKNALSLLDGAGEKGGRSGTKSTLDSSGFPEVKQEVESEDESLWDNMKLVGDKLAPEAVDDDVKIEEDEEVVEEPKPKKKKVLRKRKRPAGEA</sequence>
<dbReference type="GO" id="GO:0005730">
    <property type="term" value="C:nucleolus"/>
    <property type="evidence" value="ECO:0007669"/>
    <property type="project" value="InterPro"/>
</dbReference>
<organism evidence="3 4">
    <name type="scientific">Steinernema hermaphroditum</name>
    <dbReference type="NCBI Taxonomy" id="289476"/>
    <lineage>
        <taxon>Eukaryota</taxon>
        <taxon>Metazoa</taxon>
        <taxon>Ecdysozoa</taxon>
        <taxon>Nematoda</taxon>
        <taxon>Chromadorea</taxon>
        <taxon>Rhabditida</taxon>
        <taxon>Tylenchina</taxon>
        <taxon>Panagrolaimomorpha</taxon>
        <taxon>Strongyloidoidea</taxon>
        <taxon>Steinernematidae</taxon>
        <taxon>Steinernema</taxon>
    </lineage>
</organism>
<evidence type="ECO:0000256" key="2">
    <source>
        <dbReference type="SAM" id="MobiDB-lite"/>
    </source>
</evidence>
<dbReference type="Proteomes" id="UP001175271">
    <property type="component" value="Unassembled WGS sequence"/>
</dbReference>
<evidence type="ECO:0000313" key="3">
    <source>
        <dbReference type="EMBL" id="KAK0410044.1"/>
    </source>
</evidence>
<dbReference type="PANTHER" id="PTHR16038:SF4">
    <property type="entry name" value="WD REPEAT-CONTAINING PROTEIN 74"/>
    <property type="match status" value="1"/>
</dbReference>
<dbReference type="InterPro" id="IPR037379">
    <property type="entry name" value="WDR74/Nsa1"/>
</dbReference>
<dbReference type="InterPro" id="IPR036322">
    <property type="entry name" value="WD40_repeat_dom_sf"/>
</dbReference>
<dbReference type="GO" id="GO:0042273">
    <property type="term" value="P:ribosomal large subunit biogenesis"/>
    <property type="evidence" value="ECO:0007669"/>
    <property type="project" value="InterPro"/>
</dbReference>
<dbReference type="PANTHER" id="PTHR16038">
    <property type="entry name" value="NOP SEVEN ASSOCIATED PROTEIN 1"/>
    <property type="match status" value="1"/>
</dbReference>
<dbReference type="AlphaFoldDB" id="A0AA39LUS4"/>
<evidence type="ECO:0008006" key="5">
    <source>
        <dbReference type="Google" id="ProtNLM"/>
    </source>
</evidence>
<dbReference type="SUPFAM" id="SSF50978">
    <property type="entry name" value="WD40 repeat-like"/>
    <property type="match status" value="1"/>
</dbReference>
<dbReference type="Gene3D" id="2.130.10.10">
    <property type="entry name" value="YVTN repeat-like/Quinoprotein amine dehydrogenase"/>
    <property type="match status" value="2"/>
</dbReference>
<evidence type="ECO:0000256" key="1">
    <source>
        <dbReference type="PROSITE-ProRule" id="PRU00221"/>
    </source>
</evidence>
<dbReference type="InterPro" id="IPR001680">
    <property type="entry name" value="WD40_rpt"/>
</dbReference>
<feature type="compositionally biased region" description="Basic residues" evidence="2">
    <location>
        <begin position="381"/>
        <end position="397"/>
    </location>
</feature>
<feature type="repeat" description="WD" evidence="1">
    <location>
        <begin position="135"/>
        <end position="157"/>
    </location>
</feature>
<reference evidence="3" key="1">
    <citation type="submission" date="2023-06" db="EMBL/GenBank/DDBJ databases">
        <title>Genomic analysis of the entomopathogenic nematode Steinernema hermaphroditum.</title>
        <authorList>
            <person name="Schwarz E.M."/>
            <person name="Heppert J.K."/>
            <person name="Baniya A."/>
            <person name="Schwartz H.T."/>
            <person name="Tan C.-H."/>
            <person name="Antoshechkin I."/>
            <person name="Sternberg P.W."/>
            <person name="Goodrich-Blair H."/>
            <person name="Dillman A.R."/>
        </authorList>
    </citation>
    <scope>NUCLEOTIDE SEQUENCE</scope>
    <source>
        <strain evidence="3">PS9179</strain>
        <tissue evidence="3">Whole animal</tissue>
    </source>
</reference>
<gene>
    <name evidence="3" type="ORF">QR680_004911</name>
</gene>
<dbReference type="EMBL" id="JAUCMV010000003">
    <property type="protein sequence ID" value="KAK0410044.1"/>
    <property type="molecule type" value="Genomic_DNA"/>
</dbReference>
<dbReference type="InterPro" id="IPR015943">
    <property type="entry name" value="WD40/YVTN_repeat-like_dom_sf"/>
</dbReference>
<keyword evidence="4" id="KW-1185">Reference proteome</keyword>
<feature type="region of interest" description="Disordered" evidence="2">
    <location>
        <begin position="315"/>
        <end position="345"/>
    </location>
</feature>
<keyword evidence="1" id="KW-0853">WD repeat</keyword>
<dbReference type="SMART" id="SM00320">
    <property type="entry name" value="WD40"/>
    <property type="match status" value="4"/>
</dbReference>
<name>A0AA39LUS4_9BILA</name>
<dbReference type="GO" id="GO:0030687">
    <property type="term" value="C:preribosome, large subunit precursor"/>
    <property type="evidence" value="ECO:0007669"/>
    <property type="project" value="TreeGrafter"/>
</dbReference>
<evidence type="ECO:0000313" key="4">
    <source>
        <dbReference type="Proteomes" id="UP001175271"/>
    </source>
</evidence>
<feature type="region of interest" description="Disordered" evidence="2">
    <location>
        <begin position="364"/>
        <end position="397"/>
    </location>
</feature>
<accession>A0AA39LUS4</accession>
<feature type="compositionally biased region" description="Acidic residues" evidence="2">
    <location>
        <begin position="364"/>
        <end position="376"/>
    </location>
</feature>